<protein>
    <submittedName>
        <fullName evidence="3">Enoyl-CoA hydratase-related protein</fullName>
    </submittedName>
</protein>
<dbReference type="GO" id="GO:0016836">
    <property type="term" value="F:hydro-lyase activity"/>
    <property type="evidence" value="ECO:0007669"/>
    <property type="project" value="UniProtKB-ARBA"/>
</dbReference>
<dbReference type="Pfam" id="PF00378">
    <property type="entry name" value="ECH_1"/>
    <property type="match status" value="1"/>
</dbReference>
<organism evidence="3 4">
    <name type="scientific">Aureispira anguillae</name>
    <dbReference type="NCBI Taxonomy" id="2864201"/>
    <lineage>
        <taxon>Bacteria</taxon>
        <taxon>Pseudomonadati</taxon>
        <taxon>Bacteroidota</taxon>
        <taxon>Saprospiria</taxon>
        <taxon>Saprospirales</taxon>
        <taxon>Saprospiraceae</taxon>
        <taxon>Aureispira</taxon>
    </lineage>
</organism>
<dbReference type="Gene3D" id="3.90.226.10">
    <property type="entry name" value="2-enoyl-CoA Hydratase, Chain A, domain 1"/>
    <property type="match status" value="1"/>
</dbReference>
<evidence type="ECO:0000313" key="4">
    <source>
        <dbReference type="Proteomes" id="UP001060919"/>
    </source>
</evidence>
<dbReference type="InterPro" id="IPR001753">
    <property type="entry name" value="Enoyl-CoA_hydra/iso"/>
</dbReference>
<keyword evidence="2" id="KW-0456">Lyase</keyword>
<dbReference type="KEGG" id="aup:AsAng_0017980"/>
<dbReference type="EMBL" id="AP026867">
    <property type="protein sequence ID" value="BDS11087.1"/>
    <property type="molecule type" value="Genomic_DNA"/>
</dbReference>
<dbReference type="PANTHER" id="PTHR43459">
    <property type="entry name" value="ENOYL-COA HYDRATASE"/>
    <property type="match status" value="1"/>
</dbReference>
<dbReference type="FunFam" id="1.10.12.10:FF:000001">
    <property type="entry name" value="Probable enoyl-CoA hydratase, mitochondrial"/>
    <property type="match status" value="1"/>
</dbReference>
<dbReference type="PANTHER" id="PTHR43459:SF1">
    <property type="entry name" value="EG:BACN32G11.4 PROTEIN"/>
    <property type="match status" value="1"/>
</dbReference>
<accession>A0A915YDG8</accession>
<dbReference type="InterPro" id="IPR014748">
    <property type="entry name" value="Enoyl-CoA_hydra_C"/>
</dbReference>
<dbReference type="RefSeq" id="WP_264792294.1">
    <property type="nucleotide sequence ID" value="NZ_AP026867.1"/>
</dbReference>
<dbReference type="InterPro" id="IPR029045">
    <property type="entry name" value="ClpP/crotonase-like_dom_sf"/>
</dbReference>
<dbReference type="SUPFAM" id="SSF52096">
    <property type="entry name" value="ClpP/crotonase"/>
    <property type="match status" value="1"/>
</dbReference>
<gene>
    <name evidence="3" type="ORF">AsAng_0017980</name>
</gene>
<proteinExistence type="inferred from homology"/>
<evidence type="ECO:0000256" key="2">
    <source>
        <dbReference type="ARBA" id="ARBA00023239"/>
    </source>
</evidence>
<dbReference type="Proteomes" id="UP001060919">
    <property type="component" value="Chromosome"/>
</dbReference>
<dbReference type="Gene3D" id="1.10.12.10">
    <property type="entry name" value="Lyase 2-enoyl-coa Hydratase, Chain A, domain 2"/>
    <property type="match status" value="1"/>
</dbReference>
<dbReference type="CDD" id="cd06558">
    <property type="entry name" value="crotonase-like"/>
    <property type="match status" value="1"/>
</dbReference>
<name>A0A915YDG8_9BACT</name>
<comment type="similarity">
    <text evidence="1">Belongs to the enoyl-CoA hydratase/isomerase family.</text>
</comment>
<dbReference type="AlphaFoldDB" id="A0A915YDG8"/>
<evidence type="ECO:0000256" key="1">
    <source>
        <dbReference type="ARBA" id="ARBA00005254"/>
    </source>
</evidence>
<evidence type="ECO:0000313" key="3">
    <source>
        <dbReference type="EMBL" id="BDS11087.1"/>
    </source>
</evidence>
<keyword evidence="4" id="KW-1185">Reference proteome</keyword>
<sequence length="259" mass="28137">MSETILVKKENGVAVLTLNRPKAFNSFNREMAFALIEALKNCAKEEEIRAIVLTGAGRAFCAGQDLKEATEDNGVSFEMILNEHYNPIVKLIRTLKKPIVAAINGVAAGAGANIAFACDMTIAKSTASFTQAFSKIGLVPDSGGTFFLPRLVGLQRATAMMMLSNKITAQEAVDMGLIYQCVEEADFESTVTKLANKLAKMPTKALGMTKELINAGLTNDLNAQLDMEGSYQIEVSESYDYQEGVNAFLEKRKPEFKGK</sequence>
<reference evidence="3" key="1">
    <citation type="submission" date="2022-09" db="EMBL/GenBank/DDBJ databases">
        <title>Aureispira anguillicida sp. nov., isolated from Leptocephalus of Japanese eel Anguilla japonica.</title>
        <authorList>
            <person name="Yuasa K."/>
            <person name="Mekata T."/>
            <person name="Ikunari K."/>
        </authorList>
    </citation>
    <scope>NUCLEOTIDE SEQUENCE</scope>
    <source>
        <strain evidence="3">EL160426</strain>
    </source>
</reference>